<keyword evidence="3" id="KW-1185">Reference proteome</keyword>
<dbReference type="OrthoDB" id="273074at2759"/>
<evidence type="ECO:0000256" key="1">
    <source>
        <dbReference type="SAM" id="MobiDB-lite"/>
    </source>
</evidence>
<gene>
    <name evidence="2" type="ORF">ABL78_0608</name>
</gene>
<dbReference type="OMA" id="NEHHTCC"/>
<accession>A0A0N0P8Q6</accession>
<dbReference type="Proteomes" id="UP000038009">
    <property type="component" value="Unassembled WGS sequence"/>
</dbReference>
<feature type="region of interest" description="Disordered" evidence="1">
    <location>
        <begin position="93"/>
        <end position="114"/>
    </location>
</feature>
<feature type="region of interest" description="Disordered" evidence="1">
    <location>
        <begin position="264"/>
        <end position="289"/>
    </location>
</feature>
<comment type="caution">
    <text evidence="2">The sequence shown here is derived from an EMBL/GenBank/DDBJ whole genome shotgun (WGS) entry which is preliminary data.</text>
</comment>
<dbReference type="VEuPathDB" id="TriTrypDB:Lsey_0008_0130"/>
<feature type="compositionally biased region" description="Basic and acidic residues" evidence="1">
    <location>
        <begin position="273"/>
        <end position="289"/>
    </location>
</feature>
<proteinExistence type="predicted"/>
<sequence>MSWHFCGIPYTQPNQWELQLPPLADDGRAGASNAEAVGALTLQLPSFDFYADFYNEHHTCCWPRTLFDTHVGEAAEAVERGCAEDKFGADATFSPAEGEGKAGEFEGSQQDSSRARRNIKADVYVKHLIQVAEQLFGAQQEKPPRAPYARRIVYHNAVPPVLRCSEDSDAFVYVLQGQFVLQHCCRRRCSAELLQERRDFGCDCTEQQCTHAQRMDALAGEVFPLFLIMVPSADCAGYVDSEAGSASKSNGWRAQPLVLALESVTPTDPAPTETKDHEKSNQGDEHRRGDPRWCATYSSFTWQCNLLGNQRMSSMVRTTAAVARVPRRRPRTRPAALFSLRREGKSPSDSVGLEQLNSQGGCRSSDGVAANLPPLSLAFDIYATVYTSKAAKQHVLSQMRASRIYVPHITRTIRFGFGGSTSADGEVVEMNDEKLALARSRRPKQLMRLLESSITLRSVLPDNKASAPAEVDVRDEEGGNHAGDLVHAPQECCCFPPRKTPCCVAQQEESQRTSAHPQQTCVVAEPCVRTSFLGTLSTVQPIARELCVLPRSTSLVSVLRKRTQSEPGRGGTHQQKREACVQRDCSGGWPLRVKIDVAADAERVVELSPLHTLQDLANALRDVSE</sequence>
<evidence type="ECO:0000313" key="3">
    <source>
        <dbReference type="Proteomes" id="UP000038009"/>
    </source>
</evidence>
<dbReference type="AlphaFoldDB" id="A0A0N0P8Q6"/>
<reference evidence="2 3" key="1">
    <citation type="journal article" date="2015" name="PLoS Pathog.">
        <title>Leptomonas seymouri: Adaptations to the Dixenous Life Cycle Analyzed by Genome Sequencing, Transcriptome Profiling and Co-infection with Leishmania donovani.</title>
        <authorList>
            <person name="Kraeva N."/>
            <person name="Butenko A."/>
            <person name="Hlavacova J."/>
            <person name="Kostygov A."/>
            <person name="Myskova J."/>
            <person name="Grybchuk D."/>
            <person name="Lestinova T."/>
            <person name="Votypka J."/>
            <person name="Volf P."/>
            <person name="Opperdoes F."/>
            <person name="Flegontov P."/>
            <person name="Lukes J."/>
            <person name="Yurchenko V."/>
        </authorList>
    </citation>
    <scope>NUCLEOTIDE SEQUENCE [LARGE SCALE GENOMIC DNA]</scope>
    <source>
        <strain evidence="2 3">ATCC 30220</strain>
    </source>
</reference>
<evidence type="ECO:0000313" key="2">
    <source>
        <dbReference type="EMBL" id="KPI90226.1"/>
    </source>
</evidence>
<protein>
    <submittedName>
        <fullName evidence="2">Uncharacterized protein</fullName>
    </submittedName>
</protein>
<dbReference type="EMBL" id="LJSK01000008">
    <property type="protein sequence ID" value="KPI90226.1"/>
    <property type="molecule type" value="Genomic_DNA"/>
</dbReference>
<name>A0A0N0P8Q6_LEPSE</name>
<organism evidence="2 3">
    <name type="scientific">Leptomonas seymouri</name>
    <dbReference type="NCBI Taxonomy" id="5684"/>
    <lineage>
        <taxon>Eukaryota</taxon>
        <taxon>Discoba</taxon>
        <taxon>Euglenozoa</taxon>
        <taxon>Kinetoplastea</taxon>
        <taxon>Metakinetoplastina</taxon>
        <taxon>Trypanosomatida</taxon>
        <taxon>Trypanosomatidae</taxon>
        <taxon>Leishmaniinae</taxon>
        <taxon>Leptomonas</taxon>
    </lineage>
</organism>